<sequence length="298" mass="32890">MPGSADTSHAGPARTREAARDYDGLYKALLAAHPQDALRLLCQVEADDRAVIVDGPTEQTRQRSMQRDKVFIVSRPDGHVDVHHIEVQVKRTDDFQVRMVAYWAGLAGKYDEPGHRIHQTVVWPVGGGYPGSFQRDRLSLEYHSVNVPDDLDPEALLGSPLAPLVLWSSRRPTDFADRIAGRIGELPSREQQLVLVDLCMLAEQGLAAQVVTALRSRGMGNVLEGTDIGREIAQKNLKRGREEGLEQGLVRSMRLMLQNRFGDFPGLDELASKLVADDHDANVAKVVSGAPLEELQQP</sequence>
<evidence type="ECO:0000313" key="1">
    <source>
        <dbReference type="EMBL" id="GIE66014.1"/>
    </source>
</evidence>
<protein>
    <recommendedName>
        <fullName evidence="3">Transposase</fullName>
    </recommendedName>
</protein>
<proteinExistence type="predicted"/>
<comment type="caution">
    <text evidence="1">The sequence shown here is derived from an EMBL/GenBank/DDBJ whole genome shotgun (WGS) entry which is preliminary data.</text>
</comment>
<reference evidence="1 2" key="1">
    <citation type="submission" date="2021-01" db="EMBL/GenBank/DDBJ databases">
        <title>Whole genome shotgun sequence of Actinoplanes palleronii NBRC 14916.</title>
        <authorList>
            <person name="Komaki H."/>
            <person name="Tamura T."/>
        </authorList>
    </citation>
    <scope>NUCLEOTIDE SEQUENCE [LARGE SCALE GENOMIC DNA]</scope>
    <source>
        <strain evidence="1 2">NBRC 14916</strain>
    </source>
</reference>
<dbReference type="Proteomes" id="UP000624709">
    <property type="component" value="Unassembled WGS sequence"/>
</dbReference>
<accession>A0ABQ4B5S5</accession>
<dbReference type="EMBL" id="BOMS01000026">
    <property type="protein sequence ID" value="GIE66014.1"/>
    <property type="molecule type" value="Genomic_DNA"/>
</dbReference>
<gene>
    <name evidence="1" type="ORF">Apa02nite_021220</name>
</gene>
<evidence type="ECO:0008006" key="3">
    <source>
        <dbReference type="Google" id="ProtNLM"/>
    </source>
</evidence>
<evidence type="ECO:0000313" key="2">
    <source>
        <dbReference type="Proteomes" id="UP000624709"/>
    </source>
</evidence>
<keyword evidence="2" id="KW-1185">Reference proteome</keyword>
<organism evidence="1 2">
    <name type="scientific">Actinoplanes palleronii</name>
    <dbReference type="NCBI Taxonomy" id="113570"/>
    <lineage>
        <taxon>Bacteria</taxon>
        <taxon>Bacillati</taxon>
        <taxon>Actinomycetota</taxon>
        <taxon>Actinomycetes</taxon>
        <taxon>Micromonosporales</taxon>
        <taxon>Micromonosporaceae</taxon>
        <taxon>Actinoplanes</taxon>
    </lineage>
</organism>
<name>A0ABQ4B5S5_9ACTN</name>